<feature type="region of interest" description="Disordered" evidence="1">
    <location>
        <begin position="67"/>
        <end position="87"/>
    </location>
</feature>
<proteinExistence type="predicted"/>
<keyword evidence="2" id="KW-0812">Transmembrane</keyword>
<name>A0AA38U8S0_9ASTR</name>
<feature type="transmembrane region" description="Helical" evidence="2">
    <location>
        <begin position="173"/>
        <end position="197"/>
    </location>
</feature>
<keyword evidence="4" id="KW-1185">Reference proteome</keyword>
<protein>
    <submittedName>
        <fullName evidence="3">Uncharacterized protein</fullName>
    </submittedName>
</protein>
<reference evidence="3" key="1">
    <citation type="submission" date="2023-03" db="EMBL/GenBank/DDBJ databases">
        <title>Chromosome-scale reference genome and RAD-based genetic map of yellow starthistle (Centaurea solstitialis) reveal putative structural variation and QTLs associated with invader traits.</title>
        <authorList>
            <person name="Reatini B."/>
            <person name="Cang F.A."/>
            <person name="Jiang Q."/>
            <person name="Mckibben M.T.W."/>
            <person name="Barker M.S."/>
            <person name="Rieseberg L.H."/>
            <person name="Dlugosch K.M."/>
        </authorList>
    </citation>
    <scope>NUCLEOTIDE SEQUENCE</scope>
    <source>
        <strain evidence="3">CAN-66</strain>
        <tissue evidence="3">Leaf</tissue>
    </source>
</reference>
<comment type="caution">
    <text evidence="3">The sequence shown here is derived from an EMBL/GenBank/DDBJ whole genome shotgun (WGS) entry which is preliminary data.</text>
</comment>
<keyword evidence="2" id="KW-1133">Transmembrane helix</keyword>
<evidence type="ECO:0000313" key="4">
    <source>
        <dbReference type="Proteomes" id="UP001172457"/>
    </source>
</evidence>
<evidence type="ECO:0000313" key="3">
    <source>
        <dbReference type="EMBL" id="KAJ9565197.1"/>
    </source>
</evidence>
<evidence type="ECO:0000256" key="2">
    <source>
        <dbReference type="SAM" id="Phobius"/>
    </source>
</evidence>
<gene>
    <name evidence="3" type="ORF">OSB04_001163</name>
</gene>
<dbReference type="Proteomes" id="UP001172457">
    <property type="component" value="Chromosome 1"/>
</dbReference>
<organism evidence="3 4">
    <name type="scientific">Centaurea solstitialis</name>
    <name type="common">yellow star-thistle</name>
    <dbReference type="NCBI Taxonomy" id="347529"/>
    <lineage>
        <taxon>Eukaryota</taxon>
        <taxon>Viridiplantae</taxon>
        <taxon>Streptophyta</taxon>
        <taxon>Embryophyta</taxon>
        <taxon>Tracheophyta</taxon>
        <taxon>Spermatophyta</taxon>
        <taxon>Magnoliopsida</taxon>
        <taxon>eudicotyledons</taxon>
        <taxon>Gunneridae</taxon>
        <taxon>Pentapetalae</taxon>
        <taxon>asterids</taxon>
        <taxon>campanulids</taxon>
        <taxon>Asterales</taxon>
        <taxon>Asteraceae</taxon>
        <taxon>Carduoideae</taxon>
        <taxon>Cardueae</taxon>
        <taxon>Centaureinae</taxon>
        <taxon>Centaurea</taxon>
    </lineage>
</organism>
<evidence type="ECO:0000256" key="1">
    <source>
        <dbReference type="SAM" id="MobiDB-lite"/>
    </source>
</evidence>
<accession>A0AA38U8S0</accession>
<dbReference type="EMBL" id="JARYMX010000001">
    <property type="protein sequence ID" value="KAJ9565197.1"/>
    <property type="molecule type" value="Genomic_DNA"/>
</dbReference>
<keyword evidence="2" id="KW-0472">Membrane</keyword>
<sequence length="354" mass="40202">MLLVDLGVKLERVLMEFGVKLQLGVLGVKLERGLREFGVKLELGKRILDLGVVKLRDLLGFLEKSGEEERPNERDSMRDGKEKSDEDDKIGGGIVVNLLNDVFKLLSLRIDSGCYFWARNRPNACTRWDEMTKDGPGRGDGLEMMDASGDDGPNCYCWAELLLLGRRQAARPLFLMATIGPFCLSFRGLVFWTQFIFCRYRCSSTLKFQVYFQNAELVLFKKTKSAMLFRETSFVSSFLMNFVFLLFYVPFLEHVGIVVAIIEQPTLERVFGLQNLIKSDEIGEVLMKRTSKPTFLMIVRSSDTVVKNALEPLGPTGACGLGVAKLRKKEEMGTGYIKDNNTKHILRKLLYYQL</sequence>
<feature type="transmembrane region" description="Helical" evidence="2">
    <location>
        <begin position="238"/>
        <end position="262"/>
    </location>
</feature>
<dbReference type="AlphaFoldDB" id="A0AA38U8S0"/>